<dbReference type="EMBL" id="FQXM01000035">
    <property type="protein sequence ID" value="SHI02669.1"/>
    <property type="molecule type" value="Genomic_DNA"/>
</dbReference>
<evidence type="ECO:0000256" key="1">
    <source>
        <dbReference type="ARBA" id="ARBA00004651"/>
    </source>
</evidence>
<protein>
    <submittedName>
        <fullName evidence="9">Putative aldouronate transport system permease protein</fullName>
    </submittedName>
</protein>
<keyword evidence="4 7" id="KW-0812">Transmembrane</keyword>
<dbReference type="PANTHER" id="PTHR43744:SF9">
    <property type="entry name" value="POLYGALACTURONAN_RHAMNOGALACTURONAN TRANSPORT SYSTEM PERMEASE PROTEIN YTCP"/>
    <property type="match status" value="1"/>
</dbReference>
<keyword evidence="3" id="KW-1003">Cell membrane</keyword>
<keyword evidence="10" id="KW-1185">Reference proteome</keyword>
<name>A0A1M5XSC7_9CLOT</name>
<comment type="similarity">
    <text evidence="7">Belongs to the binding-protein-dependent transport system permease family.</text>
</comment>
<dbReference type="PROSITE" id="PS50928">
    <property type="entry name" value="ABC_TM1"/>
    <property type="match status" value="1"/>
</dbReference>
<dbReference type="Gene3D" id="1.10.3720.10">
    <property type="entry name" value="MetI-like"/>
    <property type="match status" value="1"/>
</dbReference>
<keyword evidence="5 7" id="KW-1133">Transmembrane helix</keyword>
<accession>A0A1M5XSC7</accession>
<dbReference type="AlphaFoldDB" id="A0A1M5XSC7"/>
<keyword evidence="6 7" id="KW-0472">Membrane</keyword>
<evidence type="ECO:0000259" key="8">
    <source>
        <dbReference type="PROSITE" id="PS50928"/>
    </source>
</evidence>
<dbReference type="RefSeq" id="WP_242950720.1">
    <property type="nucleotide sequence ID" value="NZ_FQXM01000035.1"/>
</dbReference>
<feature type="transmembrane region" description="Helical" evidence="7">
    <location>
        <begin position="116"/>
        <end position="136"/>
    </location>
</feature>
<proteinExistence type="inferred from homology"/>
<dbReference type="PANTHER" id="PTHR43744">
    <property type="entry name" value="ABC TRANSPORTER PERMEASE PROTEIN MG189-RELATED-RELATED"/>
    <property type="match status" value="1"/>
</dbReference>
<dbReference type="InterPro" id="IPR035906">
    <property type="entry name" value="MetI-like_sf"/>
</dbReference>
<feature type="transmembrane region" description="Helical" evidence="7">
    <location>
        <begin position="148"/>
        <end position="166"/>
    </location>
</feature>
<evidence type="ECO:0000256" key="6">
    <source>
        <dbReference type="ARBA" id="ARBA00023136"/>
    </source>
</evidence>
<dbReference type="Pfam" id="PF00528">
    <property type="entry name" value="BPD_transp_1"/>
    <property type="match status" value="1"/>
</dbReference>
<keyword evidence="2 7" id="KW-0813">Transport</keyword>
<evidence type="ECO:0000256" key="7">
    <source>
        <dbReference type="RuleBase" id="RU363032"/>
    </source>
</evidence>
<dbReference type="GO" id="GO:0055085">
    <property type="term" value="P:transmembrane transport"/>
    <property type="evidence" value="ECO:0007669"/>
    <property type="project" value="InterPro"/>
</dbReference>
<evidence type="ECO:0000256" key="5">
    <source>
        <dbReference type="ARBA" id="ARBA00022989"/>
    </source>
</evidence>
<evidence type="ECO:0000256" key="4">
    <source>
        <dbReference type="ARBA" id="ARBA00022692"/>
    </source>
</evidence>
<evidence type="ECO:0000313" key="10">
    <source>
        <dbReference type="Proteomes" id="UP000184447"/>
    </source>
</evidence>
<dbReference type="SUPFAM" id="SSF161098">
    <property type="entry name" value="MetI-like"/>
    <property type="match status" value="1"/>
</dbReference>
<feature type="transmembrane region" description="Helical" evidence="7">
    <location>
        <begin position="20"/>
        <end position="41"/>
    </location>
</feature>
<feature type="transmembrane region" description="Helical" evidence="7">
    <location>
        <begin position="187"/>
        <end position="209"/>
    </location>
</feature>
<feature type="transmembrane region" description="Helical" evidence="7">
    <location>
        <begin position="265"/>
        <end position="282"/>
    </location>
</feature>
<evidence type="ECO:0000256" key="3">
    <source>
        <dbReference type="ARBA" id="ARBA00022475"/>
    </source>
</evidence>
<evidence type="ECO:0000256" key="2">
    <source>
        <dbReference type="ARBA" id="ARBA00022448"/>
    </source>
</evidence>
<dbReference type="InterPro" id="IPR000515">
    <property type="entry name" value="MetI-like"/>
</dbReference>
<dbReference type="CDD" id="cd06261">
    <property type="entry name" value="TM_PBP2"/>
    <property type="match status" value="1"/>
</dbReference>
<comment type="subcellular location">
    <subcellularLocation>
        <location evidence="1 7">Cell membrane</location>
        <topology evidence="1 7">Multi-pass membrane protein</topology>
    </subcellularLocation>
</comment>
<dbReference type="GO" id="GO:0005886">
    <property type="term" value="C:plasma membrane"/>
    <property type="evidence" value="ECO:0007669"/>
    <property type="project" value="UniProtKB-SubCell"/>
</dbReference>
<dbReference type="STRING" id="1121316.SAMN02745207_03899"/>
<feature type="transmembrane region" description="Helical" evidence="7">
    <location>
        <begin position="83"/>
        <end position="104"/>
    </location>
</feature>
<evidence type="ECO:0000313" key="9">
    <source>
        <dbReference type="EMBL" id="SHI02669.1"/>
    </source>
</evidence>
<dbReference type="Proteomes" id="UP000184447">
    <property type="component" value="Unassembled WGS sequence"/>
</dbReference>
<feature type="domain" description="ABC transmembrane type-1" evidence="8">
    <location>
        <begin position="79"/>
        <end position="278"/>
    </location>
</feature>
<sequence length="297" mass="33210">MSNKMKISTSYKVFTTINYIVLGMISLVALYPLLYVAFASFSDGSELMKQSGLLLKPVGNFNLEAYKAVFKNGNIFRGYKNTILLLVFGIPYQVVMTSLAAYVLSRKNVLWKNVIMFFIIFTMFFQGGMIPFYLVIKNLHLRDSLLALILPFSINVYNMIIMRTSFAAIPDSLEESAKLDGASHWTILFRIVIPLSKPVIAVMFLYYGVATWNGWFWPSLFLSDRAKFPLQIILREILLSSDPGAAGISSSNAVDAVGIAETVKYATIVVSTLPILFVYPFIQKYFAKGVMIGAVKG</sequence>
<reference evidence="9 10" key="1">
    <citation type="submission" date="2016-11" db="EMBL/GenBank/DDBJ databases">
        <authorList>
            <person name="Jaros S."/>
            <person name="Januszkiewicz K."/>
            <person name="Wedrychowicz H."/>
        </authorList>
    </citation>
    <scope>NUCLEOTIDE SEQUENCE [LARGE SCALE GENOMIC DNA]</scope>
    <source>
        <strain evidence="9 10">DSM 8605</strain>
    </source>
</reference>
<organism evidence="9 10">
    <name type="scientific">Clostridium grantii DSM 8605</name>
    <dbReference type="NCBI Taxonomy" id="1121316"/>
    <lineage>
        <taxon>Bacteria</taxon>
        <taxon>Bacillati</taxon>
        <taxon>Bacillota</taxon>
        <taxon>Clostridia</taxon>
        <taxon>Eubacteriales</taxon>
        <taxon>Clostridiaceae</taxon>
        <taxon>Clostridium</taxon>
    </lineage>
</organism>
<gene>
    <name evidence="9" type="ORF">SAMN02745207_03899</name>
</gene>